<organism evidence="2 3">
    <name type="scientific">Arthroderma otae (strain ATCC MYA-4605 / CBS 113480)</name>
    <name type="common">Microsporum canis</name>
    <dbReference type="NCBI Taxonomy" id="554155"/>
    <lineage>
        <taxon>Eukaryota</taxon>
        <taxon>Fungi</taxon>
        <taxon>Dikarya</taxon>
        <taxon>Ascomycota</taxon>
        <taxon>Pezizomycotina</taxon>
        <taxon>Eurotiomycetes</taxon>
        <taxon>Eurotiomycetidae</taxon>
        <taxon>Onygenales</taxon>
        <taxon>Arthrodermataceae</taxon>
        <taxon>Microsporum</taxon>
    </lineage>
</organism>
<dbReference type="GeneID" id="9223419"/>
<dbReference type="OrthoDB" id="5599753at2759"/>
<keyword evidence="3" id="KW-1185">Reference proteome</keyword>
<dbReference type="EMBL" id="DS995701">
    <property type="protein sequence ID" value="EEQ27181.1"/>
    <property type="molecule type" value="Genomic_DNA"/>
</dbReference>
<dbReference type="eggNOG" id="ENOG502S87B">
    <property type="taxonomic scope" value="Eukaryota"/>
</dbReference>
<keyword evidence="1" id="KW-1133">Transmembrane helix</keyword>
<evidence type="ECO:0000256" key="1">
    <source>
        <dbReference type="SAM" id="Phobius"/>
    </source>
</evidence>
<name>C5FBJ7_ARTOC</name>
<evidence type="ECO:0000313" key="3">
    <source>
        <dbReference type="Proteomes" id="UP000002035"/>
    </source>
</evidence>
<dbReference type="AlphaFoldDB" id="C5FBJ7"/>
<dbReference type="RefSeq" id="XP_002849965.1">
    <property type="nucleotide sequence ID" value="XM_002849919.1"/>
</dbReference>
<proteinExistence type="predicted"/>
<accession>C5FBJ7</accession>
<dbReference type="Proteomes" id="UP000002035">
    <property type="component" value="Unassembled WGS sequence"/>
</dbReference>
<keyword evidence="1" id="KW-0812">Transmembrane</keyword>
<dbReference type="HOGENOM" id="CLU_080238_1_0_1"/>
<dbReference type="VEuPathDB" id="FungiDB:MCYG_00069"/>
<reference evidence="3" key="1">
    <citation type="journal article" date="2012" name="MBio">
        <title>Comparative genome analysis of Trichophyton rubrum and related dermatophytes reveals candidate genes involved in infection.</title>
        <authorList>
            <person name="Martinez D.A."/>
            <person name="Oliver B.G."/>
            <person name="Graeser Y."/>
            <person name="Goldberg J.M."/>
            <person name="Li W."/>
            <person name="Martinez-Rossi N.M."/>
            <person name="Monod M."/>
            <person name="Shelest E."/>
            <person name="Barton R.C."/>
            <person name="Birch E."/>
            <person name="Brakhage A.A."/>
            <person name="Chen Z."/>
            <person name="Gurr S.J."/>
            <person name="Heiman D."/>
            <person name="Heitman J."/>
            <person name="Kosti I."/>
            <person name="Rossi A."/>
            <person name="Saif S."/>
            <person name="Samalova M."/>
            <person name="Saunders C.W."/>
            <person name="Shea T."/>
            <person name="Summerbell R.C."/>
            <person name="Xu J."/>
            <person name="Young S."/>
            <person name="Zeng Q."/>
            <person name="Birren B.W."/>
            <person name="Cuomo C.A."/>
            <person name="White T.C."/>
        </authorList>
    </citation>
    <scope>NUCLEOTIDE SEQUENCE [LARGE SCALE GENOMIC DNA]</scope>
    <source>
        <strain evidence="3">ATCC MYA-4605 / CBS 113480</strain>
    </source>
</reference>
<sequence>MPFPAGGKMHIISQILERYPKAATIAASVLVFVGTPAAFLLYQHSRLGRKVHHSASTGTLANLPLQDIKSIPESALDKDASSHTRALYDIASLSTASINICPSLAEDMILTRYLRRNMTAFSRMPQAYALSLTCDKHARKSFQASHIQRLNFEPGDIVCGGYRVVLREENRVEFAMELNHISGRLVTTFDRKENQITFTTQTLMWQPSNIKAPMPLENPILKFAHEITAWWMLEAGLLYITDYTPM</sequence>
<keyword evidence="1" id="KW-0472">Membrane</keyword>
<dbReference type="OMA" id="AWWLIDS"/>
<gene>
    <name evidence="2" type="ORF">MCYG_00069</name>
</gene>
<feature type="transmembrane region" description="Helical" evidence="1">
    <location>
        <begin position="22"/>
        <end position="42"/>
    </location>
</feature>
<evidence type="ECO:0000313" key="2">
    <source>
        <dbReference type="EMBL" id="EEQ27181.1"/>
    </source>
</evidence>
<protein>
    <submittedName>
        <fullName evidence="2">Uncharacterized protein</fullName>
    </submittedName>
</protein>